<evidence type="ECO:0000313" key="1">
    <source>
        <dbReference type="EMBL" id="TFK59085.1"/>
    </source>
</evidence>
<organism evidence="1 2">
    <name type="scientific">Pluteus cervinus</name>
    <dbReference type="NCBI Taxonomy" id="181527"/>
    <lineage>
        <taxon>Eukaryota</taxon>
        <taxon>Fungi</taxon>
        <taxon>Dikarya</taxon>
        <taxon>Basidiomycota</taxon>
        <taxon>Agaricomycotina</taxon>
        <taxon>Agaricomycetes</taxon>
        <taxon>Agaricomycetidae</taxon>
        <taxon>Agaricales</taxon>
        <taxon>Pluteineae</taxon>
        <taxon>Pluteaceae</taxon>
        <taxon>Pluteus</taxon>
    </lineage>
</organism>
<proteinExistence type="predicted"/>
<dbReference type="EMBL" id="ML209085">
    <property type="protein sequence ID" value="TFK59085.1"/>
    <property type="molecule type" value="Genomic_DNA"/>
</dbReference>
<name>A0ACD3A080_9AGAR</name>
<evidence type="ECO:0000313" key="2">
    <source>
        <dbReference type="Proteomes" id="UP000308600"/>
    </source>
</evidence>
<gene>
    <name evidence="1" type="ORF">BDN72DRAFT_643635</name>
</gene>
<sequence length="571" mass="63755">MEVDHDDADKPPQSGAPRGRGAAAKSAISEKTSKANPKPSSKPTSTRQQFERDFDDGGGDDQSMDGHEEDISGFNLETEAVSFLTKRTSSAGKSQAARQKQIIETRRHHTPSRLDEEDDRWSASPPARITLIDNDEDVESTLRSPPRSNRQRHNQSPSYNEETQLEPPPTPPPHKTKGHKRVVSLPLLSSQKLVPPSPSPLEGSSRVTKHRNEVPSWPNSHPPKSGTRSSSVSNSKQKSVDEDMDEEDGAEQGSAGPNDEATSAVPPGYIPGSTEHKWSADAQIVFPTEPGQNIKLTSQSRGVRNLINDALRIIHLTIICESAWPERTSPTELTQKYLRLAAKSLDLDPKTDIYKRADKDLIFSAVISGLFTNRYSQSRLKARNEASDNLDKNYGFNMIPDVSQRSKYIKNLRKDKAFIYHIDLEKKTVDRSKPFVNDAVTSMLGRLTFAGGEKSLYRLHPDLFISELESKHEEFPGGMIAFVATSLDASLGEWVTGEHVASQTHFSLKNYQKRYQEFNGILDEEFNKSEDDYVTLMKTIFERARAHYHNAQPPAPTSKRPRKKPLQALGL</sequence>
<keyword evidence="2" id="KW-1185">Reference proteome</keyword>
<reference evidence="1 2" key="1">
    <citation type="journal article" date="2019" name="Nat. Ecol. Evol.">
        <title>Megaphylogeny resolves global patterns of mushroom evolution.</title>
        <authorList>
            <person name="Varga T."/>
            <person name="Krizsan K."/>
            <person name="Foldi C."/>
            <person name="Dima B."/>
            <person name="Sanchez-Garcia M."/>
            <person name="Sanchez-Ramirez S."/>
            <person name="Szollosi G.J."/>
            <person name="Szarkandi J.G."/>
            <person name="Papp V."/>
            <person name="Albert L."/>
            <person name="Andreopoulos W."/>
            <person name="Angelini C."/>
            <person name="Antonin V."/>
            <person name="Barry K.W."/>
            <person name="Bougher N.L."/>
            <person name="Buchanan P."/>
            <person name="Buyck B."/>
            <person name="Bense V."/>
            <person name="Catcheside P."/>
            <person name="Chovatia M."/>
            <person name="Cooper J."/>
            <person name="Damon W."/>
            <person name="Desjardin D."/>
            <person name="Finy P."/>
            <person name="Geml J."/>
            <person name="Haridas S."/>
            <person name="Hughes K."/>
            <person name="Justo A."/>
            <person name="Karasinski D."/>
            <person name="Kautmanova I."/>
            <person name="Kiss B."/>
            <person name="Kocsube S."/>
            <person name="Kotiranta H."/>
            <person name="LaButti K.M."/>
            <person name="Lechner B.E."/>
            <person name="Liimatainen K."/>
            <person name="Lipzen A."/>
            <person name="Lukacs Z."/>
            <person name="Mihaltcheva S."/>
            <person name="Morgado L.N."/>
            <person name="Niskanen T."/>
            <person name="Noordeloos M.E."/>
            <person name="Ohm R.A."/>
            <person name="Ortiz-Santana B."/>
            <person name="Ovrebo C."/>
            <person name="Racz N."/>
            <person name="Riley R."/>
            <person name="Savchenko A."/>
            <person name="Shiryaev A."/>
            <person name="Soop K."/>
            <person name="Spirin V."/>
            <person name="Szebenyi C."/>
            <person name="Tomsovsky M."/>
            <person name="Tulloss R.E."/>
            <person name="Uehling J."/>
            <person name="Grigoriev I.V."/>
            <person name="Vagvolgyi C."/>
            <person name="Papp T."/>
            <person name="Martin F.M."/>
            <person name="Miettinen O."/>
            <person name="Hibbett D.S."/>
            <person name="Nagy L.G."/>
        </authorList>
    </citation>
    <scope>NUCLEOTIDE SEQUENCE [LARGE SCALE GENOMIC DNA]</scope>
    <source>
        <strain evidence="1 2">NL-1719</strain>
    </source>
</reference>
<protein>
    <submittedName>
        <fullName evidence="1">Uncharacterized protein</fullName>
    </submittedName>
</protein>
<dbReference type="Proteomes" id="UP000308600">
    <property type="component" value="Unassembled WGS sequence"/>
</dbReference>
<accession>A0ACD3A080</accession>